<protein>
    <submittedName>
        <fullName evidence="4">Cell envelope-like function transcriptional attenuator common domain protein</fullName>
    </submittedName>
</protein>
<dbReference type="InterPro" id="IPR027381">
    <property type="entry name" value="LytR/CpsA/Psr_C"/>
</dbReference>
<organism evidence="4 5">
    <name type="scientific">Slackia exigua (strain ATCC 700122 / DSM 15923 / CIP 105133 / JCM 11022 / KCTC 5966 / S-7)</name>
    <dbReference type="NCBI Taxonomy" id="649764"/>
    <lineage>
        <taxon>Bacteria</taxon>
        <taxon>Bacillati</taxon>
        <taxon>Actinomycetota</taxon>
        <taxon>Coriobacteriia</taxon>
        <taxon>Eggerthellales</taxon>
        <taxon>Eggerthellaceae</taxon>
        <taxon>Slackia</taxon>
    </lineage>
</organism>
<dbReference type="InterPro" id="IPR050922">
    <property type="entry name" value="LytR/CpsA/Psr_CW_biosynth"/>
</dbReference>
<evidence type="ECO:0000259" key="3">
    <source>
        <dbReference type="Pfam" id="PF13399"/>
    </source>
</evidence>
<keyword evidence="5" id="KW-1185">Reference proteome</keyword>
<proteinExistence type="inferred from homology"/>
<dbReference type="eggNOG" id="COG1316">
    <property type="taxonomic scope" value="Bacteria"/>
</dbReference>
<dbReference type="Pfam" id="PF13399">
    <property type="entry name" value="LytR_C"/>
    <property type="match status" value="1"/>
</dbReference>
<sequence length="444" mass="46508">MRKVLIGVASTFALALVAVGVAAAAYLWQVNSNLHSSADPNASSALTEKASAQDPFYMLLIGIDRSEYREETNEYDGAYRSDTLILTRVDPKNKKVTLVSIYRDTYVNIEGHGPGKINAAYAFGGAQLAISTVSKFAGVPISHYAIVDFDGLEAVVDSVGGIDVNVPRDIDDDRAGGSLSAGQQTLDGEQALILCRSRHSYDDVGDGDAYRAANQRMVIGAIADKVLQSDPSTILSTISTLSQYIETDMSATDIAGLAVNMKGIDVETDIYSAMNPTTSAYEGGVWYEYSNQDAWAAMMKRVDQGLSPLPNEADTTNDGGVTDGTLNSEYVIQQLMSEADSSSASSGASISGATVTVLNGNGVDGAAARASSMLTPSGAKVVSTGSASSFDHGTTLVVYGESGNEQVAQAIVKRLGVGTAMRDDGSFGSFSSSYLVIVGSDFND</sequence>
<evidence type="ECO:0000313" key="4">
    <source>
        <dbReference type="EMBL" id="EEZ61604.1"/>
    </source>
</evidence>
<dbReference type="HOGENOM" id="CLU_016455_3_0_11"/>
<evidence type="ECO:0000259" key="2">
    <source>
        <dbReference type="Pfam" id="PF03816"/>
    </source>
</evidence>
<feature type="domain" description="Cell envelope-related transcriptional attenuator" evidence="2">
    <location>
        <begin position="80"/>
        <end position="226"/>
    </location>
</feature>
<reference evidence="4" key="1">
    <citation type="submission" date="2009-10" db="EMBL/GenBank/DDBJ databases">
        <authorList>
            <person name="Weinstock G."/>
            <person name="Sodergren E."/>
            <person name="Clifton S."/>
            <person name="Fulton L."/>
            <person name="Fulton B."/>
            <person name="Courtney L."/>
            <person name="Fronick C."/>
            <person name="Harrison M."/>
            <person name="Strong C."/>
            <person name="Farmer C."/>
            <person name="Delahaunty K."/>
            <person name="Markovic C."/>
            <person name="Hall O."/>
            <person name="Minx P."/>
            <person name="Tomlinson C."/>
            <person name="Mitreva M."/>
            <person name="Nelson J."/>
            <person name="Hou S."/>
            <person name="Wollam A."/>
            <person name="Pepin K.H."/>
            <person name="Johnson M."/>
            <person name="Bhonagiri V."/>
            <person name="Nash W.E."/>
            <person name="Warren W."/>
            <person name="Chinwalla A."/>
            <person name="Mardis E.R."/>
            <person name="Wilson R.K."/>
        </authorList>
    </citation>
    <scope>NUCLEOTIDE SEQUENCE [LARGE SCALE GENOMIC DNA]</scope>
    <source>
        <strain evidence="4">ATCC 700122</strain>
    </source>
</reference>
<comment type="caution">
    <text evidence="4">The sequence shown here is derived from an EMBL/GenBank/DDBJ whole genome shotgun (WGS) entry which is preliminary data.</text>
</comment>
<dbReference type="Gene3D" id="3.30.70.2390">
    <property type="match status" value="1"/>
</dbReference>
<name>D0WGJ1_SLAES</name>
<evidence type="ECO:0000256" key="1">
    <source>
        <dbReference type="ARBA" id="ARBA00006068"/>
    </source>
</evidence>
<dbReference type="Pfam" id="PF03816">
    <property type="entry name" value="LytR_cpsA_psr"/>
    <property type="match status" value="1"/>
</dbReference>
<dbReference type="EMBL" id="ACUX02000006">
    <property type="protein sequence ID" value="EEZ61604.1"/>
    <property type="molecule type" value="Genomic_DNA"/>
</dbReference>
<dbReference type="Gene3D" id="3.40.630.190">
    <property type="entry name" value="LCP protein"/>
    <property type="match status" value="1"/>
</dbReference>
<dbReference type="AlphaFoldDB" id="D0WGJ1"/>
<feature type="domain" description="LytR/CpsA/Psr regulator C-terminal" evidence="3">
    <location>
        <begin position="354"/>
        <end position="442"/>
    </location>
</feature>
<dbReference type="STRING" id="649764.HMPREF0762_00945"/>
<dbReference type="NCBIfam" id="TIGR00350">
    <property type="entry name" value="lytR_cpsA_psr"/>
    <property type="match status" value="1"/>
</dbReference>
<gene>
    <name evidence="4" type="ORF">HMPREF0762_00945</name>
</gene>
<dbReference type="PANTHER" id="PTHR33392:SF6">
    <property type="entry name" value="POLYISOPRENYL-TEICHOIC ACID--PEPTIDOGLYCAN TEICHOIC ACID TRANSFERASE TAGU"/>
    <property type="match status" value="1"/>
</dbReference>
<dbReference type="Proteomes" id="UP000006001">
    <property type="component" value="Unassembled WGS sequence"/>
</dbReference>
<dbReference type="PANTHER" id="PTHR33392">
    <property type="entry name" value="POLYISOPRENYL-TEICHOIC ACID--PEPTIDOGLYCAN TEICHOIC ACID TRANSFERASE TAGU"/>
    <property type="match status" value="1"/>
</dbReference>
<evidence type="ECO:0000313" key="5">
    <source>
        <dbReference type="Proteomes" id="UP000006001"/>
    </source>
</evidence>
<accession>D0WGJ1</accession>
<comment type="similarity">
    <text evidence="1">Belongs to the LytR/CpsA/Psr (LCP) family.</text>
</comment>
<dbReference type="InterPro" id="IPR004474">
    <property type="entry name" value="LytR_CpsA_psr"/>
</dbReference>